<gene>
    <name evidence="4" type="ORF">FCN80_22945</name>
</gene>
<dbReference type="EMBL" id="SZPQ01000053">
    <property type="protein sequence ID" value="TKI03049.1"/>
    <property type="molecule type" value="Genomic_DNA"/>
</dbReference>
<reference evidence="4 5" key="1">
    <citation type="submission" date="2019-04" db="EMBL/GenBank/DDBJ databases">
        <authorList>
            <person name="Li M."/>
            <person name="Gao C."/>
        </authorList>
    </citation>
    <scope>NUCLEOTIDE SEQUENCE [LARGE SCALE GENOMIC DNA]</scope>
    <source>
        <strain evidence="4 5">BGMRC 2031</strain>
    </source>
</reference>
<dbReference type="Gene3D" id="2.120.10.30">
    <property type="entry name" value="TolB, C-terminal domain"/>
    <property type="match status" value="1"/>
</dbReference>
<evidence type="ECO:0000256" key="1">
    <source>
        <dbReference type="ARBA" id="ARBA00004613"/>
    </source>
</evidence>
<evidence type="ECO:0000256" key="3">
    <source>
        <dbReference type="SAM" id="MobiDB-lite"/>
    </source>
</evidence>
<protein>
    <submittedName>
        <fullName evidence="4">Uncharacterized protein</fullName>
    </submittedName>
</protein>
<evidence type="ECO:0000256" key="2">
    <source>
        <dbReference type="ARBA" id="ARBA00022525"/>
    </source>
</evidence>
<keyword evidence="2" id="KW-0964">Secreted</keyword>
<sequence length="165" mass="18334">MANHPSTKASANRPPIGEHGQMLAKNDGSIVMVNSDAIEISSDGKWLYYQPLTGPLYKVPTKSLRDETLSEEDLGKQVEFVYDTPTLVGTAIDSKGNIYLAEFERPRITMLSPDGMLQVIAEDERLWGPDAMFITHQRELYMPCPQSGWLASNRGPGGKDRVIRP</sequence>
<dbReference type="Proteomes" id="UP000305202">
    <property type="component" value="Unassembled WGS sequence"/>
</dbReference>
<proteinExistence type="predicted"/>
<comment type="subcellular location">
    <subcellularLocation>
        <location evidence="1">Secreted</location>
    </subcellularLocation>
</comment>
<feature type="compositionally biased region" description="Polar residues" evidence="3">
    <location>
        <begin position="1"/>
        <end position="10"/>
    </location>
</feature>
<dbReference type="Pfam" id="PF03022">
    <property type="entry name" value="MRJP"/>
    <property type="match status" value="1"/>
</dbReference>
<feature type="region of interest" description="Disordered" evidence="3">
    <location>
        <begin position="1"/>
        <end position="21"/>
    </location>
</feature>
<evidence type="ECO:0000313" key="5">
    <source>
        <dbReference type="Proteomes" id="UP000305202"/>
    </source>
</evidence>
<evidence type="ECO:0000313" key="4">
    <source>
        <dbReference type="EMBL" id="TKI03049.1"/>
    </source>
</evidence>
<dbReference type="SUPFAM" id="SSF63829">
    <property type="entry name" value="Calcium-dependent phosphotriesterase"/>
    <property type="match status" value="1"/>
</dbReference>
<name>A0ABY2SE92_9HYPH</name>
<keyword evidence="5" id="KW-1185">Reference proteome</keyword>
<organism evidence="4 5">
    <name type="scientific">Martelella alba</name>
    <dbReference type="NCBI Taxonomy" id="2590451"/>
    <lineage>
        <taxon>Bacteria</taxon>
        <taxon>Pseudomonadati</taxon>
        <taxon>Pseudomonadota</taxon>
        <taxon>Alphaproteobacteria</taxon>
        <taxon>Hyphomicrobiales</taxon>
        <taxon>Aurantimonadaceae</taxon>
        <taxon>Martelella</taxon>
    </lineage>
</organism>
<accession>A0ABY2SE92</accession>
<comment type="caution">
    <text evidence="4">The sequence shown here is derived from an EMBL/GenBank/DDBJ whole genome shotgun (WGS) entry which is preliminary data.</text>
</comment>
<dbReference type="InterPro" id="IPR011042">
    <property type="entry name" value="6-blade_b-propeller_TolB-like"/>
</dbReference>
<dbReference type="InterPro" id="IPR017996">
    <property type="entry name" value="MRJP/yellow-related"/>
</dbReference>